<accession>A0A133MSC3</accession>
<dbReference type="PANTHER" id="PTHR40448">
    <property type="entry name" value="TWO-COMPONENT SENSOR HISTIDINE KINASE"/>
    <property type="match status" value="1"/>
</dbReference>
<dbReference type="CDD" id="cd16935">
    <property type="entry name" value="HATPase_AgrC-ComD-like"/>
    <property type="match status" value="1"/>
</dbReference>
<feature type="transmembrane region" description="Helical" evidence="1">
    <location>
        <begin position="125"/>
        <end position="147"/>
    </location>
</feature>
<reference evidence="3 4" key="1">
    <citation type="submission" date="2016-01" db="EMBL/GenBank/DDBJ databases">
        <authorList>
            <person name="Oliw E.H."/>
        </authorList>
    </citation>
    <scope>NUCLEOTIDE SEQUENCE [LARGE SCALE GENOMIC DNA]</scope>
    <source>
        <strain evidence="3 4">MJR7757A</strain>
    </source>
</reference>
<feature type="transmembrane region" description="Helical" evidence="1">
    <location>
        <begin position="41"/>
        <end position="58"/>
    </location>
</feature>
<dbReference type="GO" id="GO:0042802">
    <property type="term" value="F:identical protein binding"/>
    <property type="evidence" value="ECO:0007669"/>
    <property type="project" value="TreeGrafter"/>
</dbReference>
<comment type="caution">
    <text evidence="3">The sequence shown here is derived from an EMBL/GenBank/DDBJ whole genome shotgun (WGS) entry which is preliminary data.</text>
</comment>
<dbReference type="PATRIC" id="fig|1502.174.peg.2859"/>
<evidence type="ECO:0000313" key="3">
    <source>
        <dbReference type="EMBL" id="KXA06904.1"/>
    </source>
</evidence>
<protein>
    <recommendedName>
        <fullName evidence="2">Sensor histidine kinase NatK-like C-terminal domain-containing protein</fullName>
    </recommendedName>
</protein>
<dbReference type="Gene3D" id="3.30.565.10">
    <property type="entry name" value="Histidine kinase-like ATPase, C-terminal domain"/>
    <property type="match status" value="1"/>
</dbReference>
<dbReference type="EMBL" id="LRPU01000179">
    <property type="protein sequence ID" value="KXA06904.1"/>
    <property type="molecule type" value="Genomic_DNA"/>
</dbReference>
<gene>
    <name evidence="3" type="ORF">HMPREF3222_02837</name>
</gene>
<dbReference type="Pfam" id="PF14501">
    <property type="entry name" value="HATPase_c_5"/>
    <property type="match status" value="1"/>
</dbReference>
<dbReference type="PANTHER" id="PTHR40448:SF1">
    <property type="entry name" value="TWO-COMPONENT SENSOR HISTIDINE KINASE"/>
    <property type="match status" value="1"/>
</dbReference>
<evidence type="ECO:0000259" key="2">
    <source>
        <dbReference type="Pfam" id="PF14501"/>
    </source>
</evidence>
<feature type="transmembrane region" description="Helical" evidence="1">
    <location>
        <begin position="189"/>
        <end position="212"/>
    </location>
</feature>
<feature type="transmembrane region" description="Helical" evidence="1">
    <location>
        <begin position="6"/>
        <end position="29"/>
    </location>
</feature>
<dbReference type="InterPro" id="IPR032834">
    <property type="entry name" value="NatK-like_C"/>
</dbReference>
<keyword evidence="1" id="KW-0472">Membrane</keyword>
<keyword evidence="1" id="KW-0812">Transmembrane</keyword>
<organism evidence="3 4">
    <name type="scientific">Clostridium perfringens</name>
    <dbReference type="NCBI Taxonomy" id="1502"/>
    <lineage>
        <taxon>Bacteria</taxon>
        <taxon>Bacillati</taxon>
        <taxon>Bacillota</taxon>
        <taxon>Clostridia</taxon>
        <taxon>Eubacteriales</taxon>
        <taxon>Clostridiaceae</taxon>
        <taxon>Clostridium</taxon>
    </lineage>
</organism>
<dbReference type="InterPro" id="IPR036890">
    <property type="entry name" value="HATPase_C_sf"/>
</dbReference>
<feature type="transmembrane region" description="Helical" evidence="1">
    <location>
        <begin position="92"/>
        <end position="113"/>
    </location>
</feature>
<keyword evidence="1" id="KW-1133">Transmembrane helix</keyword>
<proteinExistence type="predicted"/>
<evidence type="ECO:0000313" key="4">
    <source>
        <dbReference type="Proteomes" id="UP000070646"/>
    </source>
</evidence>
<dbReference type="AlphaFoldDB" id="A0A133MSC3"/>
<sequence>MECSLMYVVRIMKIFYGIYVLFIGISIFFNLDKKINLEKRIFSTSFTILLILIINYAFNINEFSYLLEALTLYIYYLYLYKRNMTVILLTSIYLLSFSLLKYIIIFIYSVMAFDLQVLKIMNTTRFFLFIMLLLIMLTLIVFIGNFFEKCRVNISSTTIKKQTIMIFIIGISVLLSEKVFDNIQITSKLLYRVNISTLIIAINLAIVHFIMYKEYKEYKFDFKLNILERQLNYQKKYYEKVMDNYDEAKKAFHDMNNHIIVIKYFLENKDYNNMDEYIESLSKKIVANNDNNICRNKIINAICVEKSDICKSEEINISFDIVINKELNIDDLDLCIILGNLIDNAIEACEKINNKKIQKVIQVSSRVYLNQIYIKVINSKNNKLKKHNCKFLTSKKDKKNHGIGLENVKESVYKNHGEIEIKDSKNTFEVSLYMKC</sequence>
<evidence type="ECO:0000256" key="1">
    <source>
        <dbReference type="SAM" id="Phobius"/>
    </source>
</evidence>
<feature type="domain" description="Sensor histidine kinase NatK-like C-terminal" evidence="2">
    <location>
        <begin position="332"/>
        <end position="433"/>
    </location>
</feature>
<dbReference type="Proteomes" id="UP000070646">
    <property type="component" value="Unassembled WGS sequence"/>
</dbReference>
<dbReference type="SUPFAM" id="SSF55874">
    <property type="entry name" value="ATPase domain of HSP90 chaperone/DNA topoisomerase II/histidine kinase"/>
    <property type="match status" value="1"/>
</dbReference>
<name>A0A133MSC3_CLOPF</name>